<dbReference type="InterPro" id="IPR041700">
    <property type="entry name" value="OMP_b-brl_3"/>
</dbReference>
<sequence length="138" mass="15774">MPIRTTEGWTMEMSLLGIYSQFNYTYIGRREQVRQFSGRLNASGSFIIGKGWTAEINGWINTPETIALRYFDWKGTLDAGIQKIFSPKLKARLSIQDIFHTNRSLAILDNPELKSTTTIRTDSRVVLLNLSWSLAIRS</sequence>
<reference evidence="2" key="1">
    <citation type="submission" date="2021-12" db="EMBL/GenBank/DDBJ databases">
        <title>Novel species in genus Dyadobacter.</title>
        <authorList>
            <person name="Ma C."/>
        </authorList>
    </citation>
    <scope>NUCLEOTIDE SEQUENCE</scope>
    <source>
        <strain evidence="2">LJ419</strain>
    </source>
</reference>
<dbReference type="RefSeq" id="WP_234657649.1">
    <property type="nucleotide sequence ID" value="NZ_CP094997.1"/>
</dbReference>
<dbReference type="AlphaFoldDB" id="A0A9X1PQL3"/>
<organism evidence="2 3">
    <name type="scientific">Dyadobacter chenwenxiniae</name>
    <dbReference type="NCBI Taxonomy" id="2906456"/>
    <lineage>
        <taxon>Bacteria</taxon>
        <taxon>Pseudomonadati</taxon>
        <taxon>Bacteroidota</taxon>
        <taxon>Cytophagia</taxon>
        <taxon>Cytophagales</taxon>
        <taxon>Spirosomataceae</taxon>
        <taxon>Dyadobacter</taxon>
    </lineage>
</organism>
<dbReference type="EMBL" id="JAJTTC010000008">
    <property type="protein sequence ID" value="MCF0064700.1"/>
    <property type="molecule type" value="Genomic_DNA"/>
</dbReference>
<protein>
    <submittedName>
        <fullName evidence="2">Outer membrane beta-barrel family protein</fullName>
    </submittedName>
</protein>
<gene>
    <name evidence="2" type="ORF">LXM26_24530</name>
</gene>
<keyword evidence="3" id="KW-1185">Reference proteome</keyword>
<evidence type="ECO:0000313" key="2">
    <source>
        <dbReference type="EMBL" id="MCF0064700.1"/>
    </source>
</evidence>
<comment type="caution">
    <text evidence="2">The sequence shown here is derived from an EMBL/GenBank/DDBJ whole genome shotgun (WGS) entry which is preliminary data.</text>
</comment>
<dbReference type="Proteomes" id="UP001139000">
    <property type="component" value="Unassembled WGS sequence"/>
</dbReference>
<evidence type="ECO:0000259" key="1">
    <source>
        <dbReference type="Pfam" id="PF14905"/>
    </source>
</evidence>
<feature type="domain" description="Outer membrane protein beta-barrel" evidence="1">
    <location>
        <begin position="2"/>
        <end position="132"/>
    </location>
</feature>
<accession>A0A9X1PQL3</accession>
<proteinExistence type="predicted"/>
<name>A0A9X1PQL3_9BACT</name>
<evidence type="ECO:0000313" key="3">
    <source>
        <dbReference type="Proteomes" id="UP001139000"/>
    </source>
</evidence>
<dbReference type="Pfam" id="PF14905">
    <property type="entry name" value="OMP_b-brl_3"/>
    <property type="match status" value="1"/>
</dbReference>